<organism evidence="1 2">
    <name type="scientific">Cetraspora pellucida</name>
    <dbReference type="NCBI Taxonomy" id="1433469"/>
    <lineage>
        <taxon>Eukaryota</taxon>
        <taxon>Fungi</taxon>
        <taxon>Fungi incertae sedis</taxon>
        <taxon>Mucoromycota</taxon>
        <taxon>Glomeromycotina</taxon>
        <taxon>Glomeromycetes</taxon>
        <taxon>Diversisporales</taxon>
        <taxon>Gigasporaceae</taxon>
        <taxon>Cetraspora</taxon>
    </lineage>
</organism>
<name>A0ACA9RHB1_9GLOM</name>
<proteinExistence type="predicted"/>
<comment type="caution">
    <text evidence="1">The sequence shown here is derived from an EMBL/GenBank/DDBJ whole genome shotgun (WGS) entry which is preliminary data.</text>
</comment>
<sequence length="134" mass="15246">DTAFLNKLQSDVNGWIKEIQKVTKLSRDPASGTAMQEINFWLSMETALEGVDEQLKSDQIVLTLDILRHAKRFHATVSFIADTGLKEAKEKVHKYNQLMKDFPLGELLSAPDVMKIQDALNVVFVHFTKKMRLS</sequence>
<feature type="non-terminal residue" evidence="1">
    <location>
        <position position="1"/>
    </location>
</feature>
<gene>
    <name evidence="1" type="ORF">SPELUC_LOCUS17316</name>
</gene>
<evidence type="ECO:0000313" key="2">
    <source>
        <dbReference type="Proteomes" id="UP000789366"/>
    </source>
</evidence>
<feature type="non-terminal residue" evidence="1">
    <location>
        <position position="134"/>
    </location>
</feature>
<protein>
    <submittedName>
        <fullName evidence="1">1810_t:CDS:1</fullName>
    </submittedName>
</protein>
<accession>A0ACA9RHB1</accession>
<dbReference type="Proteomes" id="UP000789366">
    <property type="component" value="Unassembled WGS sequence"/>
</dbReference>
<evidence type="ECO:0000313" key="1">
    <source>
        <dbReference type="EMBL" id="CAG8791988.1"/>
    </source>
</evidence>
<reference evidence="1" key="1">
    <citation type="submission" date="2021-06" db="EMBL/GenBank/DDBJ databases">
        <authorList>
            <person name="Kallberg Y."/>
            <person name="Tangrot J."/>
            <person name="Rosling A."/>
        </authorList>
    </citation>
    <scope>NUCLEOTIDE SEQUENCE</scope>
    <source>
        <strain evidence="1">28 12/20/2015</strain>
    </source>
</reference>
<keyword evidence="2" id="KW-1185">Reference proteome</keyword>
<dbReference type="EMBL" id="CAJVPW010070086">
    <property type="protein sequence ID" value="CAG8791988.1"/>
    <property type="molecule type" value="Genomic_DNA"/>
</dbReference>